<dbReference type="PANTHER" id="PTHR46982">
    <property type="entry name" value="CITRATE/OXOGLUTARATE CARRIER PROTEIN"/>
    <property type="match status" value="1"/>
</dbReference>
<feature type="repeat" description="Solcar" evidence="4">
    <location>
        <begin position="149"/>
        <end position="232"/>
    </location>
</feature>
<proteinExistence type="inferred from homology"/>
<dbReference type="Gene3D" id="1.50.40.10">
    <property type="entry name" value="Mitochondrial carrier domain"/>
    <property type="match status" value="1"/>
</dbReference>
<dbReference type="SUPFAM" id="SSF103506">
    <property type="entry name" value="Mitochondrial carrier"/>
    <property type="match status" value="1"/>
</dbReference>
<evidence type="ECO:0000256" key="2">
    <source>
        <dbReference type="ARBA" id="ARBA00022692"/>
    </source>
</evidence>
<reference evidence="6 7" key="1">
    <citation type="submission" date="2024-06" db="EMBL/GenBank/DDBJ databases">
        <authorList>
            <person name="Kraege A."/>
            <person name="Thomma B."/>
        </authorList>
    </citation>
    <scope>NUCLEOTIDE SEQUENCE [LARGE SCALE GENOMIC DNA]</scope>
</reference>
<comment type="similarity">
    <text evidence="5">Belongs to the mitochondrial carrier (TC 2.A.29) family.</text>
</comment>
<evidence type="ECO:0000256" key="4">
    <source>
        <dbReference type="PROSITE-ProRule" id="PRU00282"/>
    </source>
</evidence>
<dbReference type="InterPro" id="IPR018108">
    <property type="entry name" value="MCP_transmembrane"/>
</dbReference>
<dbReference type="InterPro" id="IPR053017">
    <property type="entry name" value="Mito_Cit/Oxoglu_Carrier"/>
</dbReference>
<gene>
    <name evidence="6" type="primary">g6788</name>
    <name evidence="6" type="ORF">VP750_LOCUS5810</name>
</gene>
<evidence type="ECO:0000256" key="3">
    <source>
        <dbReference type="ARBA" id="ARBA00023136"/>
    </source>
</evidence>
<dbReference type="Proteomes" id="UP001497392">
    <property type="component" value="Unassembled WGS sequence"/>
</dbReference>
<accession>A0ABP1FYP8</accession>
<protein>
    <submittedName>
        <fullName evidence="6">G6788 protein</fullName>
    </submittedName>
</protein>
<dbReference type="EMBL" id="CAXHTA020000010">
    <property type="protein sequence ID" value="CAL5224151.1"/>
    <property type="molecule type" value="Genomic_DNA"/>
</dbReference>
<organism evidence="6 7">
    <name type="scientific">Coccomyxa viridis</name>
    <dbReference type="NCBI Taxonomy" id="1274662"/>
    <lineage>
        <taxon>Eukaryota</taxon>
        <taxon>Viridiplantae</taxon>
        <taxon>Chlorophyta</taxon>
        <taxon>core chlorophytes</taxon>
        <taxon>Trebouxiophyceae</taxon>
        <taxon>Trebouxiophyceae incertae sedis</taxon>
        <taxon>Coccomyxaceae</taxon>
        <taxon>Coccomyxa</taxon>
    </lineage>
</organism>
<keyword evidence="2 4" id="KW-0812">Transmembrane</keyword>
<evidence type="ECO:0000256" key="5">
    <source>
        <dbReference type="RuleBase" id="RU000488"/>
    </source>
</evidence>
<dbReference type="Pfam" id="PF00153">
    <property type="entry name" value="Mito_carr"/>
    <property type="match status" value="2"/>
</dbReference>
<dbReference type="PANTHER" id="PTHR46982:SF1">
    <property type="entry name" value="CITRATE_OXOGLUTARATE CARRIER PROTEIN"/>
    <property type="match status" value="1"/>
</dbReference>
<evidence type="ECO:0000313" key="7">
    <source>
        <dbReference type="Proteomes" id="UP001497392"/>
    </source>
</evidence>
<name>A0ABP1FYP8_9CHLO</name>
<evidence type="ECO:0000313" key="6">
    <source>
        <dbReference type="EMBL" id="CAL5224151.1"/>
    </source>
</evidence>
<comment type="subcellular location">
    <subcellularLocation>
        <location evidence="1">Membrane</location>
        <topology evidence="1">Multi-pass membrane protein</topology>
    </subcellularLocation>
</comment>
<keyword evidence="7" id="KW-1185">Reference proteome</keyword>
<sequence>MFAASALIPPSACYGIAGSQYGSAVTQQQSAQSAAAAAHQHRTPFIPAAMEMKGGGWQNAVIGPVLQCMEAATLGMPLEVWKTYMGRNRDATTLGAIRSIYQQGGGGFPGVAAFWAGTGPKMVESASKGMILMYAKEAILKVLNKSDISPGLAGAAAGAGGGLCQVSIMGPMTYLVTGAVTGDKNESTVHRIRRTYAVKGIKGFYPGGTAIAFRQMTNWASRQGFTEAVRDQFKLRLHGSKTAKLTKTEEVGSGILGGMLACWNHPFEVARIEAQARGDQNQKDLNMVQIFRMIVKEQGPKGLFKGLFPRVLLGIWQTLFMVTGAKLVQDALLDMQTSKGAAK</sequence>
<feature type="repeat" description="Solcar" evidence="4">
    <location>
        <begin position="244"/>
        <end position="331"/>
    </location>
</feature>
<dbReference type="PROSITE" id="PS50920">
    <property type="entry name" value="SOLCAR"/>
    <property type="match status" value="2"/>
</dbReference>
<keyword evidence="5" id="KW-0813">Transport</keyword>
<evidence type="ECO:0000256" key="1">
    <source>
        <dbReference type="ARBA" id="ARBA00004141"/>
    </source>
</evidence>
<comment type="caution">
    <text evidence="6">The sequence shown here is derived from an EMBL/GenBank/DDBJ whole genome shotgun (WGS) entry which is preliminary data.</text>
</comment>
<keyword evidence="3 4" id="KW-0472">Membrane</keyword>
<dbReference type="InterPro" id="IPR023395">
    <property type="entry name" value="MCP_dom_sf"/>
</dbReference>